<feature type="transmembrane region" description="Helical" evidence="1">
    <location>
        <begin position="29"/>
        <end position="52"/>
    </location>
</feature>
<reference evidence="2" key="1">
    <citation type="submission" date="2021-11" db="EMBL/GenBank/DDBJ databases">
        <title>Legionella maioricencis sp. nov., a new species isolated from hot water samples in Mallorca.</title>
        <authorList>
            <person name="Crespi S."/>
            <person name="Drasar V."/>
            <person name="Salva-Serra F."/>
            <person name="Jaen-Luchoro D."/>
            <person name="Pineiro-Iglesias B."/>
            <person name="Aliaga F."/>
            <person name="Fernandez-Juarez V."/>
            <person name="Coll G."/>
            <person name="Moore E.R.B."/>
            <person name="Bennasar-Figueras A."/>
        </authorList>
    </citation>
    <scope>NUCLEOTIDE SEQUENCE</scope>
    <source>
        <strain evidence="2">HCPI-6</strain>
    </source>
</reference>
<dbReference type="RefSeq" id="WP_250421832.1">
    <property type="nucleotide sequence ID" value="NZ_JAJKBJ010000005.1"/>
</dbReference>
<keyword evidence="3" id="KW-1185">Reference proteome</keyword>
<name>A0A9X2CZ87_9GAMM</name>
<dbReference type="Proteomes" id="UP001139721">
    <property type="component" value="Unassembled WGS sequence"/>
</dbReference>
<evidence type="ECO:0000313" key="2">
    <source>
        <dbReference type="EMBL" id="MCL9683635.1"/>
    </source>
</evidence>
<keyword evidence="1" id="KW-1133">Transmembrane helix</keyword>
<keyword evidence="1" id="KW-0472">Membrane</keyword>
<gene>
    <name evidence="2" type="ORF">LOX96_05985</name>
</gene>
<accession>A0A9X2CZ87</accession>
<evidence type="ECO:0000313" key="3">
    <source>
        <dbReference type="Proteomes" id="UP001139721"/>
    </source>
</evidence>
<evidence type="ECO:0000256" key="1">
    <source>
        <dbReference type="SAM" id="Phobius"/>
    </source>
</evidence>
<dbReference type="AlphaFoldDB" id="A0A9X2CZ87"/>
<protein>
    <submittedName>
        <fullName evidence="2">DUF1328 domain-containing protein</fullName>
    </submittedName>
</protein>
<proteinExistence type="predicted"/>
<organism evidence="2 3">
    <name type="scientific">Legionella maioricensis</name>
    <dbReference type="NCBI Taxonomy" id="2896528"/>
    <lineage>
        <taxon>Bacteria</taxon>
        <taxon>Pseudomonadati</taxon>
        <taxon>Pseudomonadota</taxon>
        <taxon>Gammaproteobacteria</taxon>
        <taxon>Legionellales</taxon>
        <taxon>Legionellaceae</taxon>
        <taxon>Legionella</taxon>
    </lineage>
</organism>
<sequence>MLIGAFIFLILAVISSFFAFGRPKSTVTLLAKMIFYFSLALFFVLLFTSIYTSAPPLPDDKKLPI</sequence>
<dbReference type="EMBL" id="JAJKBJ010000005">
    <property type="protein sequence ID" value="MCL9683635.1"/>
    <property type="molecule type" value="Genomic_DNA"/>
</dbReference>
<comment type="caution">
    <text evidence="2">The sequence shown here is derived from an EMBL/GenBank/DDBJ whole genome shotgun (WGS) entry which is preliminary data.</text>
</comment>
<keyword evidence="1" id="KW-0812">Transmembrane</keyword>